<name>A0A1G8YXK0_9PSEU</name>
<organism evidence="1 2">
    <name type="scientific">Lentzea albidocapillata subsp. violacea</name>
    <dbReference type="NCBI Taxonomy" id="128104"/>
    <lineage>
        <taxon>Bacteria</taxon>
        <taxon>Bacillati</taxon>
        <taxon>Actinomycetota</taxon>
        <taxon>Actinomycetes</taxon>
        <taxon>Pseudonocardiales</taxon>
        <taxon>Pseudonocardiaceae</taxon>
        <taxon>Lentzea</taxon>
    </lineage>
</organism>
<accession>A0A1G8YXK0</accession>
<dbReference type="RefSeq" id="WP_169745998.1">
    <property type="nucleotide sequence ID" value="NZ_FNET01000004.1"/>
</dbReference>
<dbReference type="Proteomes" id="UP000199682">
    <property type="component" value="Unassembled WGS sequence"/>
</dbReference>
<dbReference type="EMBL" id="FNET01000004">
    <property type="protein sequence ID" value="SDK07506.1"/>
    <property type="molecule type" value="Genomic_DNA"/>
</dbReference>
<evidence type="ECO:0000313" key="1">
    <source>
        <dbReference type="EMBL" id="SDK07506.1"/>
    </source>
</evidence>
<evidence type="ECO:0000313" key="2">
    <source>
        <dbReference type="Proteomes" id="UP000199682"/>
    </source>
</evidence>
<protein>
    <submittedName>
        <fullName evidence="1">Uncharacterized protein</fullName>
    </submittedName>
</protein>
<sequence length="54" mass="5993">MKLWKVIGMAAFAGVAASGVVVARNQRRRAAYTPDQIRERLHERLAEASAPRSE</sequence>
<dbReference type="AlphaFoldDB" id="A0A1G8YXK0"/>
<gene>
    <name evidence="1" type="ORF">SAMN04488074_104183</name>
</gene>
<reference evidence="2" key="1">
    <citation type="submission" date="2016-10" db="EMBL/GenBank/DDBJ databases">
        <authorList>
            <person name="Varghese N."/>
            <person name="Submissions S."/>
        </authorList>
    </citation>
    <scope>NUCLEOTIDE SEQUENCE [LARGE SCALE GENOMIC DNA]</scope>
    <source>
        <strain evidence="2">DSM 44796</strain>
    </source>
</reference>
<proteinExistence type="predicted"/>